<feature type="domain" description="Glycosyltransferase 2-like" evidence="11">
    <location>
        <begin position="41"/>
        <end position="139"/>
    </location>
</feature>
<dbReference type="InterPro" id="IPR001173">
    <property type="entry name" value="Glyco_trans_2-like"/>
</dbReference>
<dbReference type="EC" id="2.4.1.266" evidence="7"/>
<comment type="catalytic activity">
    <reaction evidence="9">
        <text>(2R)-3-phosphoglycerate + UDP-alpha-D-glucose = (2R)-2-O-(alpha-D-glucopyranosyl)-3-phospho-glycerate + UDP + H(+)</text>
        <dbReference type="Rhea" id="RHEA:31319"/>
        <dbReference type="ChEBI" id="CHEBI:15378"/>
        <dbReference type="ChEBI" id="CHEBI:58223"/>
        <dbReference type="ChEBI" id="CHEBI:58272"/>
        <dbReference type="ChEBI" id="CHEBI:58885"/>
        <dbReference type="ChEBI" id="CHEBI:62600"/>
        <dbReference type="EC" id="2.4.1.266"/>
    </reaction>
    <physiologicalReaction direction="left-to-right" evidence="9">
        <dbReference type="Rhea" id="RHEA:31320"/>
    </physiologicalReaction>
</comment>
<evidence type="ECO:0000313" key="12">
    <source>
        <dbReference type="EMBL" id="MFC5380670.1"/>
    </source>
</evidence>
<evidence type="ECO:0000256" key="5">
    <source>
        <dbReference type="ARBA" id="ARBA00022679"/>
    </source>
</evidence>
<evidence type="ECO:0000256" key="9">
    <source>
        <dbReference type="ARBA" id="ARBA00048689"/>
    </source>
</evidence>
<protein>
    <recommendedName>
        <fullName evidence="8">Glucosyl-3-phosphoglycerate synthase</fullName>
        <ecNumber evidence="7">2.4.1.266</ecNumber>
    </recommendedName>
</protein>
<comment type="catalytic activity">
    <reaction evidence="10">
        <text>an NDP-alpha-D-glucose + (2R)-3-phosphoglycerate = (2R)-2-O-(alpha-D-glucopyranosyl)-3-phospho-glycerate + a ribonucleoside 5'-diphosphate + H(+)</text>
        <dbReference type="Rhea" id="RHEA:47244"/>
        <dbReference type="ChEBI" id="CHEBI:15378"/>
        <dbReference type="ChEBI" id="CHEBI:57930"/>
        <dbReference type="ChEBI" id="CHEBI:58272"/>
        <dbReference type="ChEBI" id="CHEBI:62600"/>
        <dbReference type="ChEBI" id="CHEBI:76533"/>
        <dbReference type="EC" id="2.4.1.266"/>
    </reaction>
    <physiologicalReaction direction="left-to-right" evidence="10">
        <dbReference type="Rhea" id="RHEA:47245"/>
    </physiologicalReaction>
</comment>
<dbReference type="PANTHER" id="PTHR48090:SF10">
    <property type="entry name" value="GLUCOSYL-3-PHOSPHOGLYCERATE SYNTHASE"/>
    <property type="match status" value="1"/>
</dbReference>
<name>A0ABW0GNC8_9MICO</name>
<comment type="caution">
    <text evidence="12">The sequence shown here is derived from an EMBL/GenBank/DDBJ whole genome shotgun (WGS) entry which is preliminary data.</text>
</comment>
<evidence type="ECO:0000256" key="7">
    <source>
        <dbReference type="ARBA" id="ARBA00039022"/>
    </source>
</evidence>
<keyword evidence="5 12" id="KW-0808">Transferase</keyword>
<evidence type="ECO:0000256" key="6">
    <source>
        <dbReference type="ARBA" id="ARBA00022842"/>
    </source>
</evidence>
<dbReference type="GO" id="GO:0016757">
    <property type="term" value="F:glycosyltransferase activity"/>
    <property type="evidence" value="ECO:0007669"/>
    <property type="project" value="UniProtKB-KW"/>
</dbReference>
<evidence type="ECO:0000256" key="2">
    <source>
        <dbReference type="ARBA" id="ARBA00001946"/>
    </source>
</evidence>
<evidence type="ECO:0000256" key="10">
    <source>
        <dbReference type="ARBA" id="ARBA00048997"/>
    </source>
</evidence>
<dbReference type="SUPFAM" id="SSF53448">
    <property type="entry name" value="Nucleotide-diphospho-sugar transferases"/>
    <property type="match status" value="1"/>
</dbReference>
<evidence type="ECO:0000256" key="8">
    <source>
        <dbReference type="ARBA" id="ARBA00040894"/>
    </source>
</evidence>
<comment type="similarity">
    <text evidence="3">Belongs to the glycosyltransferase 2 family.</text>
</comment>
<dbReference type="Proteomes" id="UP001596122">
    <property type="component" value="Unassembled WGS sequence"/>
</dbReference>
<dbReference type="RefSeq" id="WP_340267841.1">
    <property type="nucleotide sequence ID" value="NZ_JBBEOG010000002.1"/>
</dbReference>
<dbReference type="Gene3D" id="3.90.550.10">
    <property type="entry name" value="Spore Coat Polysaccharide Biosynthesis Protein SpsA, Chain A"/>
    <property type="match status" value="1"/>
</dbReference>
<dbReference type="PANTHER" id="PTHR48090">
    <property type="entry name" value="UNDECAPRENYL-PHOSPHATE 4-DEOXY-4-FORMAMIDO-L-ARABINOSE TRANSFERASE-RELATED"/>
    <property type="match status" value="1"/>
</dbReference>
<evidence type="ECO:0000313" key="13">
    <source>
        <dbReference type="Proteomes" id="UP001596122"/>
    </source>
</evidence>
<evidence type="ECO:0000256" key="3">
    <source>
        <dbReference type="ARBA" id="ARBA00006739"/>
    </source>
</evidence>
<sequence length="348" mass="36891">MSGAGAGRAQVDDWYARRTWHDVTWSATDLVRAKGDRRVAVVLPALDEETTVAGVIRAFLPLTLRQGPGLGPLVDDVVVVDSGSTDRTVEVARAAGARVVTREEALPEVPVRPGKGEVLWRALRATDADVVVYADSDLVDVHASLVVGLLGPILREEGVHLVKAFYARPLRLEQTTQRAGGGRVTELLARPALATFAPELGGIVQPLGGEYAGTRELLEQVPFAGGYGVEVGLLLDTLALVGLDAIAQVDVGVRKHRHRDLLSLGVAAQEIMLTIARRTAGLELARAVARGGPGADGGVDLVQFDQGPDGRWVQETTHVMVHDRPPMADVTAALRAGAWPAGVEQRSA</sequence>
<dbReference type="InterPro" id="IPR029044">
    <property type="entry name" value="Nucleotide-diphossugar_trans"/>
</dbReference>
<dbReference type="NCBIfam" id="NF010496">
    <property type="entry name" value="PRK13915.1"/>
    <property type="match status" value="1"/>
</dbReference>
<keyword evidence="4 12" id="KW-0328">Glycosyltransferase</keyword>
<reference evidence="13" key="1">
    <citation type="journal article" date="2019" name="Int. J. Syst. Evol. Microbiol.">
        <title>The Global Catalogue of Microorganisms (GCM) 10K type strain sequencing project: providing services to taxonomists for standard genome sequencing and annotation.</title>
        <authorList>
            <consortium name="The Broad Institute Genomics Platform"/>
            <consortium name="The Broad Institute Genome Sequencing Center for Infectious Disease"/>
            <person name="Wu L."/>
            <person name="Ma J."/>
        </authorList>
    </citation>
    <scope>NUCLEOTIDE SEQUENCE [LARGE SCALE GENOMIC DNA]</scope>
    <source>
        <strain evidence="13">CCUG 43114</strain>
    </source>
</reference>
<accession>A0ABW0GNC8</accession>
<gene>
    <name evidence="12" type="ORF">ACFPJ6_07705</name>
</gene>
<proteinExistence type="inferred from homology"/>
<keyword evidence="13" id="KW-1185">Reference proteome</keyword>
<organism evidence="12 13">
    <name type="scientific">Aquipuribacter nitratireducens</name>
    <dbReference type="NCBI Taxonomy" id="650104"/>
    <lineage>
        <taxon>Bacteria</taxon>
        <taxon>Bacillati</taxon>
        <taxon>Actinomycetota</taxon>
        <taxon>Actinomycetes</taxon>
        <taxon>Micrococcales</taxon>
        <taxon>Intrasporangiaceae</taxon>
        <taxon>Aquipuribacter</taxon>
    </lineage>
</organism>
<evidence type="ECO:0000259" key="11">
    <source>
        <dbReference type="Pfam" id="PF00535"/>
    </source>
</evidence>
<comment type="cofactor">
    <cofactor evidence="1">
        <name>Mn(2+)</name>
        <dbReference type="ChEBI" id="CHEBI:29035"/>
    </cofactor>
</comment>
<comment type="cofactor">
    <cofactor evidence="2">
        <name>Mg(2+)</name>
        <dbReference type="ChEBI" id="CHEBI:18420"/>
    </cofactor>
</comment>
<dbReference type="Pfam" id="PF00535">
    <property type="entry name" value="Glycos_transf_2"/>
    <property type="match status" value="1"/>
</dbReference>
<evidence type="ECO:0000256" key="4">
    <source>
        <dbReference type="ARBA" id="ARBA00022676"/>
    </source>
</evidence>
<dbReference type="EMBL" id="JBHSLD010000007">
    <property type="protein sequence ID" value="MFC5380670.1"/>
    <property type="molecule type" value="Genomic_DNA"/>
</dbReference>
<dbReference type="InterPro" id="IPR050256">
    <property type="entry name" value="Glycosyltransferase_2"/>
</dbReference>
<evidence type="ECO:0000256" key="1">
    <source>
        <dbReference type="ARBA" id="ARBA00001936"/>
    </source>
</evidence>
<keyword evidence="6" id="KW-0460">Magnesium</keyword>